<evidence type="ECO:0000256" key="1">
    <source>
        <dbReference type="ARBA" id="ARBA00006525"/>
    </source>
</evidence>
<dbReference type="SUPFAM" id="SSF102405">
    <property type="entry name" value="MCP/YpsA-like"/>
    <property type="match status" value="1"/>
</dbReference>
<feature type="compositionally biased region" description="Low complexity" evidence="2">
    <location>
        <begin position="303"/>
        <end position="312"/>
    </location>
</feature>
<dbReference type="EMBL" id="VLJS01000001">
    <property type="protein sequence ID" value="TWH17780.1"/>
    <property type="molecule type" value="Genomic_DNA"/>
</dbReference>
<keyword evidence="6" id="KW-1185">Reference proteome</keyword>
<gene>
    <name evidence="5" type="ORF">L613_000100000030</name>
</gene>
<evidence type="ECO:0000313" key="5">
    <source>
        <dbReference type="EMBL" id="TWH17780.1"/>
    </source>
</evidence>
<evidence type="ECO:0000313" key="6">
    <source>
        <dbReference type="Proteomes" id="UP000321583"/>
    </source>
</evidence>
<comment type="caution">
    <text evidence="5">The sequence shown here is derived from an EMBL/GenBank/DDBJ whole genome shotgun (WGS) entry which is preliminary data.</text>
</comment>
<evidence type="ECO:0000259" key="4">
    <source>
        <dbReference type="Pfam" id="PF17782"/>
    </source>
</evidence>
<dbReference type="Pfam" id="PF02481">
    <property type="entry name" value="DNA_processg_A"/>
    <property type="match status" value="1"/>
</dbReference>
<protein>
    <submittedName>
        <fullName evidence="5">DNA processing protein</fullName>
    </submittedName>
</protein>
<evidence type="ECO:0000256" key="2">
    <source>
        <dbReference type="SAM" id="MobiDB-lite"/>
    </source>
</evidence>
<dbReference type="Gene3D" id="3.40.50.450">
    <property type="match status" value="1"/>
</dbReference>
<comment type="similarity">
    <text evidence="1">Belongs to the DprA/Smf family.</text>
</comment>
<dbReference type="Pfam" id="PF17782">
    <property type="entry name" value="WHD_DprA"/>
    <property type="match status" value="1"/>
</dbReference>
<dbReference type="Proteomes" id="UP000321583">
    <property type="component" value="Unassembled WGS sequence"/>
</dbReference>
<dbReference type="PANTHER" id="PTHR43022:SF1">
    <property type="entry name" value="PROTEIN SMF"/>
    <property type="match status" value="1"/>
</dbReference>
<dbReference type="NCBIfam" id="TIGR00732">
    <property type="entry name" value="dprA"/>
    <property type="match status" value="1"/>
</dbReference>
<dbReference type="Gene3D" id="1.10.10.10">
    <property type="entry name" value="Winged helix-like DNA-binding domain superfamily/Winged helix DNA-binding domain"/>
    <property type="match status" value="1"/>
</dbReference>
<dbReference type="InterPro" id="IPR057666">
    <property type="entry name" value="DrpA_SLOG"/>
</dbReference>
<feature type="domain" description="DprA winged helix" evidence="4">
    <location>
        <begin position="305"/>
        <end position="362"/>
    </location>
</feature>
<dbReference type="InterPro" id="IPR041614">
    <property type="entry name" value="DprA_WH"/>
</dbReference>
<reference evidence="5 6" key="1">
    <citation type="submission" date="2019-07" db="EMBL/GenBank/DDBJ databases">
        <title>Genome sequencing of lignin-degrading bacterial isolates.</title>
        <authorList>
            <person name="Gladden J."/>
        </authorList>
    </citation>
    <scope>NUCLEOTIDE SEQUENCE [LARGE SCALE GENOMIC DNA]</scope>
    <source>
        <strain evidence="5 6">J19</strain>
    </source>
</reference>
<dbReference type="GO" id="GO:0009294">
    <property type="term" value="P:DNA-mediated transformation"/>
    <property type="evidence" value="ECO:0007669"/>
    <property type="project" value="InterPro"/>
</dbReference>
<dbReference type="AlphaFoldDB" id="A0A562E7I1"/>
<name>A0A562E7I1_9GAMM</name>
<evidence type="ECO:0000259" key="3">
    <source>
        <dbReference type="Pfam" id="PF02481"/>
    </source>
</evidence>
<accession>A0A562E7I1</accession>
<sequence length="375" mass="38574">MAGMSAAVAHPPATAADPLPALRLALAGGPRAPRRALLQAGPAARPDPELAARLDAVPAPLLERCLAWLEQPGHHFLPWNDPRYPALLRECADAPLALFVAGDPDLLWRPALALVGSRAASAGGRDNARAFAHAFCRAGLVVASGMAAGIDGAAHEAALECGGGTVAVLGTGPDVAYPRRHAGLLERIAAHGAVASEHPPGTPPRAAHFPGRNRIIAGLALGTVVVEAALRSGALITARLAATYGREVFALPGSIHHPQARGCHRLIRDGAQLAETPEDVLAGIAALAGHLARQLAPPPAARPGPATTPAQPRGDHDKLWQALGHDPIPMDILAERTGLTPATLSSMLLAMELDGRIVVEHGRYARRSSGDGPGA</sequence>
<dbReference type="InterPro" id="IPR036388">
    <property type="entry name" value="WH-like_DNA-bd_sf"/>
</dbReference>
<dbReference type="InterPro" id="IPR003488">
    <property type="entry name" value="DprA"/>
</dbReference>
<feature type="domain" description="Smf/DprA SLOG" evidence="3">
    <location>
        <begin position="76"/>
        <end position="282"/>
    </location>
</feature>
<dbReference type="PANTHER" id="PTHR43022">
    <property type="entry name" value="PROTEIN SMF"/>
    <property type="match status" value="1"/>
</dbReference>
<feature type="region of interest" description="Disordered" evidence="2">
    <location>
        <begin position="295"/>
        <end position="320"/>
    </location>
</feature>
<proteinExistence type="inferred from homology"/>
<organism evidence="5 6">
    <name type="scientific">Pseudoxanthomonas taiwanensis J19</name>
    <dbReference type="NCBI Taxonomy" id="935569"/>
    <lineage>
        <taxon>Bacteria</taxon>
        <taxon>Pseudomonadati</taxon>
        <taxon>Pseudomonadota</taxon>
        <taxon>Gammaproteobacteria</taxon>
        <taxon>Lysobacterales</taxon>
        <taxon>Lysobacteraceae</taxon>
        <taxon>Pseudoxanthomonas</taxon>
    </lineage>
</organism>